<proteinExistence type="predicted"/>
<protein>
    <submittedName>
        <fullName evidence="4">PGG domain-containing protein</fullName>
    </submittedName>
</protein>
<keyword evidence="2" id="KW-1133">Transmembrane helix</keyword>
<evidence type="ECO:0000313" key="4">
    <source>
        <dbReference type="EMBL" id="KAK1394932.1"/>
    </source>
</evidence>
<dbReference type="InterPro" id="IPR036770">
    <property type="entry name" value="Ankyrin_rpt-contain_sf"/>
</dbReference>
<name>A0AAD8J2W1_9APIA</name>
<organism evidence="4 5">
    <name type="scientific">Heracleum sosnowskyi</name>
    <dbReference type="NCBI Taxonomy" id="360622"/>
    <lineage>
        <taxon>Eukaryota</taxon>
        <taxon>Viridiplantae</taxon>
        <taxon>Streptophyta</taxon>
        <taxon>Embryophyta</taxon>
        <taxon>Tracheophyta</taxon>
        <taxon>Spermatophyta</taxon>
        <taxon>Magnoliopsida</taxon>
        <taxon>eudicotyledons</taxon>
        <taxon>Gunneridae</taxon>
        <taxon>Pentapetalae</taxon>
        <taxon>asterids</taxon>
        <taxon>campanulids</taxon>
        <taxon>Apiales</taxon>
        <taxon>Apiaceae</taxon>
        <taxon>Apioideae</taxon>
        <taxon>apioid superclade</taxon>
        <taxon>Tordylieae</taxon>
        <taxon>Tordyliinae</taxon>
        <taxon>Heracleum</taxon>
    </lineage>
</organism>
<gene>
    <name evidence="4" type="ORF">POM88_013988</name>
</gene>
<keyword evidence="5" id="KW-1185">Reference proteome</keyword>
<dbReference type="Proteomes" id="UP001237642">
    <property type="component" value="Unassembled WGS sequence"/>
</dbReference>
<keyword evidence="2" id="KW-0472">Membrane</keyword>
<dbReference type="InterPro" id="IPR002110">
    <property type="entry name" value="Ankyrin_rpt"/>
</dbReference>
<dbReference type="Pfam" id="PF13962">
    <property type="entry name" value="PGG"/>
    <property type="match status" value="1"/>
</dbReference>
<dbReference type="PROSITE" id="PS50088">
    <property type="entry name" value="ANK_REPEAT"/>
    <property type="match status" value="2"/>
</dbReference>
<dbReference type="SUPFAM" id="SSF48403">
    <property type="entry name" value="Ankyrin repeat"/>
    <property type="match status" value="1"/>
</dbReference>
<feature type="domain" description="PGG" evidence="3">
    <location>
        <begin position="291"/>
        <end position="350"/>
    </location>
</feature>
<dbReference type="PANTHER" id="PTHR24128">
    <property type="entry name" value="HOMEOBOX PROTEIN WARIAI"/>
    <property type="match status" value="1"/>
</dbReference>
<evidence type="ECO:0000256" key="1">
    <source>
        <dbReference type="PROSITE-ProRule" id="PRU00023"/>
    </source>
</evidence>
<dbReference type="Gene3D" id="1.25.40.20">
    <property type="entry name" value="Ankyrin repeat-containing domain"/>
    <property type="match status" value="1"/>
</dbReference>
<sequence length="432" mass="49557">MESIQKLINEAAEEGDIEILYHSIGKEPYILENIDEIPFVDTPLHIAAKAGKTSFTIEMMRLKPSFSRKLNPEGYSPIHLAVKWNQQVLVKRMINIDRELVRVQGKECNTPLHCAAENGYTDLVLEFLLACPESILDVNAKKKSALHIAVKANKFDTVKVMLEWLKLLDAEFVLGWTDEDGNSILHIAASETNVEMIKFLIPKMDMYARNSVADPKSAYDIIKAQTPDLLPKDKIVKMIHWLSRGKSHYNATLYCDTNNNTSLKDSLKEGYPWYKRWILSNHRHISLVDKNGVLVVAVLIATTAYQAIVQLPSIFRPGVIDFASHYFFFIFQLFNTTAFIAAMSLIFILLPPGITYVLQLIIPIIVCYFVGLYLSNLETGLFMFSLFFFLWQFVRFGRTDRNGRRERHFLLKHSASFSKELERKGYKYETAI</sequence>
<evidence type="ECO:0000256" key="2">
    <source>
        <dbReference type="SAM" id="Phobius"/>
    </source>
</evidence>
<feature type="transmembrane region" description="Helical" evidence="2">
    <location>
        <begin position="380"/>
        <end position="397"/>
    </location>
</feature>
<keyword evidence="2" id="KW-0812">Transmembrane</keyword>
<dbReference type="AlphaFoldDB" id="A0AAD8J2W1"/>
<reference evidence="4" key="2">
    <citation type="submission" date="2023-05" db="EMBL/GenBank/DDBJ databases">
        <authorList>
            <person name="Schelkunov M.I."/>
        </authorList>
    </citation>
    <scope>NUCLEOTIDE SEQUENCE</scope>
    <source>
        <strain evidence="4">Hsosn_3</strain>
        <tissue evidence="4">Leaf</tissue>
    </source>
</reference>
<reference evidence="4" key="1">
    <citation type="submission" date="2023-02" db="EMBL/GenBank/DDBJ databases">
        <title>Genome of toxic invasive species Heracleum sosnowskyi carries increased number of genes despite the absence of recent whole-genome duplications.</title>
        <authorList>
            <person name="Schelkunov M."/>
            <person name="Shtratnikova V."/>
            <person name="Makarenko M."/>
            <person name="Klepikova A."/>
            <person name="Omelchenko D."/>
            <person name="Novikova G."/>
            <person name="Obukhova E."/>
            <person name="Bogdanov V."/>
            <person name="Penin A."/>
            <person name="Logacheva M."/>
        </authorList>
    </citation>
    <scope>NUCLEOTIDE SEQUENCE</scope>
    <source>
        <strain evidence="4">Hsosn_3</strain>
        <tissue evidence="4">Leaf</tissue>
    </source>
</reference>
<evidence type="ECO:0000259" key="3">
    <source>
        <dbReference type="Pfam" id="PF13962"/>
    </source>
</evidence>
<dbReference type="InterPro" id="IPR026961">
    <property type="entry name" value="PGG_dom"/>
</dbReference>
<feature type="transmembrane region" description="Helical" evidence="2">
    <location>
        <begin position="356"/>
        <end position="374"/>
    </location>
</feature>
<keyword evidence="1" id="KW-0040">ANK repeat</keyword>
<dbReference type="Pfam" id="PF13606">
    <property type="entry name" value="Ank_3"/>
    <property type="match status" value="1"/>
</dbReference>
<feature type="repeat" description="ANK" evidence="1">
    <location>
        <begin position="180"/>
        <end position="201"/>
    </location>
</feature>
<feature type="repeat" description="ANK" evidence="1">
    <location>
        <begin position="107"/>
        <end position="129"/>
    </location>
</feature>
<dbReference type="SMART" id="SM00248">
    <property type="entry name" value="ANK"/>
    <property type="match status" value="5"/>
</dbReference>
<accession>A0AAD8J2W1</accession>
<dbReference type="EMBL" id="JAUIZM010000003">
    <property type="protein sequence ID" value="KAK1394932.1"/>
    <property type="molecule type" value="Genomic_DNA"/>
</dbReference>
<feature type="transmembrane region" description="Helical" evidence="2">
    <location>
        <begin position="326"/>
        <end position="349"/>
    </location>
</feature>
<dbReference type="PANTHER" id="PTHR24128:SF24">
    <property type="entry name" value="ANKYRIN REPEAT PROTEIN"/>
    <property type="match status" value="1"/>
</dbReference>
<comment type="caution">
    <text evidence="4">The sequence shown here is derived from an EMBL/GenBank/DDBJ whole genome shotgun (WGS) entry which is preliminary data.</text>
</comment>
<feature type="transmembrane region" description="Helical" evidence="2">
    <location>
        <begin position="293"/>
        <end position="314"/>
    </location>
</feature>
<evidence type="ECO:0000313" key="5">
    <source>
        <dbReference type="Proteomes" id="UP001237642"/>
    </source>
</evidence>
<dbReference type="Pfam" id="PF12796">
    <property type="entry name" value="Ank_2"/>
    <property type="match status" value="2"/>
</dbReference>
<dbReference type="PROSITE" id="PS50297">
    <property type="entry name" value="ANK_REP_REGION"/>
    <property type="match status" value="1"/>
</dbReference>